<accession>A0A3Q8B5R2</accession>
<dbReference type="Proteomes" id="UP000282198">
    <property type="component" value="Segment"/>
</dbReference>
<evidence type="ECO:0000313" key="1">
    <source>
        <dbReference type="EMBL" id="ASV44850.1"/>
    </source>
</evidence>
<organism evidence="1 2">
    <name type="scientific">Escherichia phage vB_EcoS-95</name>
    <dbReference type="NCBI Taxonomy" id="2026130"/>
    <lineage>
        <taxon>Viruses</taxon>
        <taxon>Duplodnaviria</taxon>
        <taxon>Heunggongvirae</taxon>
        <taxon>Uroviricota</taxon>
        <taxon>Caudoviricetes</taxon>
        <taxon>Drexlerviridae</taxon>
        <taxon>Tempevirinae</taxon>
        <taxon>Warwickvirus</taxon>
        <taxon>Warwickvirus wv95</taxon>
    </lineage>
</organism>
<keyword evidence="2" id="KW-1185">Reference proteome</keyword>
<sequence length="63" mass="7195">MQLPPFNEKSEEIAKTACHLRELADMIERGQVMIVNMTIKSENRNFKVLSETTEITVLKAMGE</sequence>
<protein>
    <submittedName>
        <fullName evidence="1">Uncharacterized protein</fullName>
    </submittedName>
</protein>
<evidence type="ECO:0000313" key="2">
    <source>
        <dbReference type="Proteomes" id="UP000282198"/>
    </source>
</evidence>
<dbReference type="EMBL" id="MF564201">
    <property type="protein sequence ID" value="ASV44850.1"/>
    <property type="molecule type" value="Genomic_DNA"/>
</dbReference>
<proteinExistence type="predicted"/>
<gene>
    <name evidence="1" type="ORF">vBEcoS95_47</name>
</gene>
<name>A0A3Q8B5R2_9CAUD</name>
<reference evidence="1 2" key="1">
    <citation type="submission" date="2017-07" db="EMBL/GenBank/DDBJ databases">
        <authorList>
            <person name="Gasior T."/>
        </authorList>
    </citation>
    <scope>NUCLEOTIDE SEQUENCE [LARGE SCALE GENOMIC DNA]</scope>
    <source>
        <strain evidence="1 2">Escherichia phage vB_EcoS-95</strain>
    </source>
</reference>